<proteinExistence type="predicted"/>
<gene>
    <name evidence="1" type="ORF">ENM46_00535</name>
</gene>
<evidence type="ECO:0000313" key="1">
    <source>
        <dbReference type="EMBL" id="HHR33416.1"/>
    </source>
</evidence>
<sequence length="468" mass="52822">MSKKGYLFHLIVVILVFLVLPVSSCVNMFDPKYLDKVSDPSKIPSNDPAYAVNVLSDPEFIDVTQRAYKLFSETNLDRKILSKAERRLKDEVEESVISLIDYISTKEALIKKLRDFKNATDSLLRNSRRYEYVVKVEGEAKDKLVKALVKLKGLPSGTDTEELYIDFRDILLLRAQLEPILITYDNKNNLKQPISGLKVRSEVKNIINSNDKPLDKLKNIAKLKGNSNKLELVDLFTDDSLIFKLGKYLVDMGYVISSSVYELYGYEKLNVDEKGFRKDGKVTITTFGVSKTEGVPVVNPWLDKKVFDKLDSATVDLIVSSLKIEGLFLNNDTRWIDVVSFLNNILKNKGKFAIDLSSSIEYMAKDVTVINFTLKGTLNFGRLYTDKFDFKINNLGVDVGVFTETNALLICAAVSMIVDENPAGLAQLLIVLDPYTEVYDIGVSSLKFNLNFNDAIITNFTAQWGKKQ</sequence>
<protein>
    <submittedName>
        <fullName evidence="1">Uncharacterized protein</fullName>
    </submittedName>
</protein>
<dbReference type="AlphaFoldDB" id="A0A7C5U556"/>
<comment type="caution">
    <text evidence="1">The sequence shown here is derived from an EMBL/GenBank/DDBJ whole genome shotgun (WGS) entry which is preliminary data.</text>
</comment>
<reference evidence="1" key="1">
    <citation type="journal article" date="2020" name="mSystems">
        <title>Genome- and Community-Level Interaction Insights into Carbon Utilization and Element Cycling Functions of Hydrothermarchaeota in Hydrothermal Sediment.</title>
        <authorList>
            <person name="Zhou Z."/>
            <person name="Liu Y."/>
            <person name="Xu W."/>
            <person name="Pan J."/>
            <person name="Luo Z.H."/>
            <person name="Li M."/>
        </authorList>
    </citation>
    <scope>NUCLEOTIDE SEQUENCE [LARGE SCALE GENOMIC DNA]</scope>
    <source>
        <strain evidence="1">SpSt-1088</strain>
    </source>
</reference>
<name>A0A7C5U556_9BACT</name>
<dbReference type="EMBL" id="DRXW01000037">
    <property type="protein sequence ID" value="HHR33416.1"/>
    <property type="molecule type" value="Genomic_DNA"/>
</dbReference>
<organism evidence="1">
    <name type="scientific">Fervidobacterium nodosum</name>
    <dbReference type="NCBI Taxonomy" id="2424"/>
    <lineage>
        <taxon>Bacteria</taxon>
        <taxon>Thermotogati</taxon>
        <taxon>Thermotogota</taxon>
        <taxon>Thermotogae</taxon>
        <taxon>Thermotogales</taxon>
        <taxon>Fervidobacteriaceae</taxon>
        <taxon>Fervidobacterium</taxon>
    </lineage>
</organism>
<accession>A0A7C5U556</accession>